<evidence type="ECO:0000256" key="6">
    <source>
        <dbReference type="ARBA" id="ARBA00022759"/>
    </source>
</evidence>
<dbReference type="CDD" id="cd18800">
    <property type="entry name" value="SF2_C_EcoR124I-like"/>
    <property type="match status" value="1"/>
</dbReference>
<dbReference type="InterPro" id="IPR021810">
    <property type="entry name" value="T1RH-like_C"/>
</dbReference>
<comment type="function">
    <text evidence="10">Subunit R is required for both nuclease and ATPase activities, but not for modification.</text>
</comment>
<sequence length="1088" mass="126328">MSNPITEDSLEKATLKLLTETYGYSHLNCMTANPEDKNDRSSRSSKKEVIFTSILHKKLVELNPTIPETAILTAISSLGAKRYGVNPLVTNKEMYSMIRNGLPISYVLDGKEVLSHLLLIDFSEPEPNEFTAVSQLWIQGERQTRRPDILIYVNGLPLVFIELKNANVSTQNAYADNLTNYKFDIPQLFYYNSFCILSNGIETKVGSHLASYEYFFNWLRPDDEEEKISKEQISKDGTSLERVIHGLLPKKRLLDYIENFILYYKNAIKIIAQNHQFIGVNRAIESFKSRDGKKGRLGVFWHTQGSGKSYSMIFLSQKVFRKFGNHFTFVIITDREDLDSQIYHNFLDTEAVQKSDVARPKNSQEMRGFLGQNLRIVFTLIQKFRFDKGKEYPVLSDKKDIIVIVDEAHRTQYADLAANMRKGLPGAQYFAFTGTPILGKGDERYKGITYNWFGDYVSQYNFSQSIDDGATVPLFYQKRVPEVLNQNSNLDTEFYDLIENEDIEEKYQEKLEKEFAAELQVIKRSDRLETIAKDIVEHFPTRGYLGKGMVVSIDKFTCVRMYDFVKKNWDEKIKQLVGEISKETNTYKKEEKQKQLEFMRSVEMAVVVSEEAGEEEKFKKHNLDIKTHRDKLNTPDSHGRSIEDRFKKDEDNLKLVFVCSMWLTGFDAPTVSTLYLDKPMKDHTLMQTIARANRVTSYRINGKSKINGEIVDYFNVFRNMKQALKDFGKGSSTEEPNEIATNEESQVNEKEKLFDLLDTAIADGLQFCKSIQIELEKVLESKEVFYKIQLFDSYANQILAKDEYWKEFKVYENTISSLYEAARPEILTNTKDRKLIAVFAYLRGVIDGILENTKLDDIKAKIGRLLDQSIITKDEEQFFQKQSESYSLKKKGKIWDLSKINYDKLKEEFKDSKHKNIEIADLRQFIQKKLEDMLAENSTRISFMEKMQSIIEKYNSGGATTENYYEELIQFAEDLTSESERHVKEGLTAYELEIFDLLKKEKMTKDEEIKVKNAAKHLLHRLIEEQPKVLVQDWYRDSQTQAQVKSEVEKILDQDLPATYDRALFANKTNLLYQLIFDYSQKGIKWAA</sequence>
<dbReference type="CDD" id="cd22332">
    <property type="entry name" value="HsdR_N"/>
    <property type="match status" value="1"/>
</dbReference>
<dbReference type="GO" id="GO:0009035">
    <property type="term" value="F:type I site-specific deoxyribonuclease activity"/>
    <property type="evidence" value="ECO:0007669"/>
    <property type="project" value="UniProtKB-EC"/>
</dbReference>
<dbReference type="PANTHER" id="PTHR30195:SF15">
    <property type="entry name" value="TYPE I RESTRICTION ENZYME HINDI ENDONUCLEASE SUBUNIT"/>
    <property type="match status" value="1"/>
</dbReference>
<organism evidence="12 13">
    <name type="scientific">Leptospira wolbachii serovar Codice str. CDC</name>
    <dbReference type="NCBI Taxonomy" id="1218599"/>
    <lineage>
        <taxon>Bacteria</taxon>
        <taxon>Pseudomonadati</taxon>
        <taxon>Spirochaetota</taxon>
        <taxon>Spirochaetia</taxon>
        <taxon>Leptospirales</taxon>
        <taxon>Leptospiraceae</taxon>
        <taxon>Leptospira</taxon>
    </lineage>
</organism>
<dbReference type="NCBIfam" id="TIGR00348">
    <property type="entry name" value="hsdR"/>
    <property type="match status" value="1"/>
</dbReference>
<dbReference type="InterPro" id="IPR055180">
    <property type="entry name" value="HsdR_RecA-like_helicase_dom_2"/>
</dbReference>
<evidence type="ECO:0000256" key="2">
    <source>
        <dbReference type="ARBA" id="ARBA00008598"/>
    </source>
</evidence>
<evidence type="ECO:0000313" key="13">
    <source>
        <dbReference type="Proteomes" id="UP000013984"/>
    </source>
</evidence>
<evidence type="ECO:0000256" key="8">
    <source>
        <dbReference type="ARBA" id="ARBA00022840"/>
    </source>
</evidence>
<evidence type="ECO:0000313" key="12">
    <source>
        <dbReference type="EMBL" id="EOQ95583.1"/>
    </source>
</evidence>
<dbReference type="Pfam" id="PF22679">
    <property type="entry name" value="T1R_D3-like"/>
    <property type="match status" value="1"/>
</dbReference>
<dbReference type="OrthoDB" id="9758243at2"/>
<dbReference type="InterPro" id="IPR040980">
    <property type="entry name" value="SWI2_SNF2"/>
</dbReference>
<evidence type="ECO:0000256" key="4">
    <source>
        <dbReference type="ARBA" id="ARBA00022741"/>
    </source>
</evidence>
<feature type="domain" description="Helicase ATP-binding" evidence="11">
    <location>
        <begin position="256"/>
        <end position="478"/>
    </location>
</feature>
<keyword evidence="7 10" id="KW-0378">Hydrolase</keyword>
<dbReference type="InterPro" id="IPR027417">
    <property type="entry name" value="P-loop_NTPase"/>
</dbReference>
<dbReference type="SUPFAM" id="SSF52540">
    <property type="entry name" value="P-loop containing nucleoside triphosphate hydrolases"/>
    <property type="match status" value="2"/>
</dbReference>
<comment type="subunit">
    <text evidence="10">The type I restriction/modification system is composed of three polypeptides R, M and S.</text>
</comment>
<dbReference type="RefSeq" id="WP_015680962.1">
    <property type="nucleotide sequence ID" value="NZ_AOGZ02000014.1"/>
</dbReference>
<dbReference type="Pfam" id="PF18766">
    <property type="entry name" value="SWI2_SNF2"/>
    <property type="match status" value="1"/>
</dbReference>
<dbReference type="GO" id="GO:0009307">
    <property type="term" value="P:DNA restriction-modification system"/>
    <property type="evidence" value="ECO:0007669"/>
    <property type="project" value="UniProtKB-KW"/>
</dbReference>
<comment type="similarity">
    <text evidence="2 10">Belongs to the HsdR family.</text>
</comment>
<dbReference type="Gene3D" id="3.90.1570.50">
    <property type="match status" value="1"/>
</dbReference>
<keyword evidence="13" id="KW-1185">Reference proteome</keyword>
<evidence type="ECO:0000256" key="7">
    <source>
        <dbReference type="ARBA" id="ARBA00022801"/>
    </source>
</evidence>
<dbReference type="GO" id="GO:0003677">
    <property type="term" value="F:DNA binding"/>
    <property type="evidence" value="ECO:0007669"/>
    <property type="project" value="UniProtKB-KW"/>
</dbReference>
<keyword evidence="8 10" id="KW-0067">ATP-binding</keyword>
<keyword evidence="5 10" id="KW-0680">Restriction system</keyword>
<dbReference type="STRING" id="1218599.LEP1GSC195_2692"/>
<name>R9A053_9LEPT</name>
<dbReference type="Pfam" id="PF04313">
    <property type="entry name" value="HSDR_N"/>
    <property type="match status" value="1"/>
</dbReference>
<dbReference type="Gene3D" id="3.40.50.300">
    <property type="entry name" value="P-loop containing nucleotide triphosphate hydrolases"/>
    <property type="match status" value="2"/>
</dbReference>
<dbReference type="AlphaFoldDB" id="R9A053"/>
<gene>
    <name evidence="12" type="primary">hsdR</name>
    <name evidence="12" type="ORF">LEP1GSC195_2692</name>
</gene>
<comment type="caution">
    <text evidence="12">The sequence shown here is derived from an EMBL/GenBank/DDBJ whole genome shotgun (WGS) entry which is preliminary data.</text>
</comment>
<evidence type="ECO:0000256" key="1">
    <source>
        <dbReference type="ARBA" id="ARBA00000851"/>
    </source>
</evidence>
<proteinExistence type="inferred from homology"/>
<dbReference type="InterPro" id="IPR007409">
    <property type="entry name" value="Restrct_endonuc_type1_HsdR_N"/>
</dbReference>
<accession>R9A053</accession>
<dbReference type="EC" id="3.1.21.3" evidence="10"/>
<dbReference type="EMBL" id="AOGZ02000014">
    <property type="protein sequence ID" value="EOQ95583.1"/>
    <property type="molecule type" value="Genomic_DNA"/>
</dbReference>
<dbReference type="InterPro" id="IPR004473">
    <property type="entry name" value="Restrct_endonuc_typeI_HsdR"/>
</dbReference>
<dbReference type="Proteomes" id="UP000013984">
    <property type="component" value="Unassembled WGS sequence"/>
</dbReference>
<dbReference type="InterPro" id="IPR014001">
    <property type="entry name" value="Helicase_ATP-bd"/>
</dbReference>
<dbReference type="SMART" id="SM00487">
    <property type="entry name" value="DEXDc"/>
    <property type="match status" value="1"/>
</dbReference>
<dbReference type="InterPro" id="IPR051268">
    <property type="entry name" value="Type-I_R_enzyme_R_subunit"/>
</dbReference>
<reference evidence="12" key="1">
    <citation type="submission" date="2013-04" db="EMBL/GenBank/DDBJ databases">
        <authorList>
            <person name="Harkins D.M."/>
            <person name="Durkin A.S."/>
            <person name="Brinkac L.M."/>
            <person name="Haft D.H."/>
            <person name="Selengut J.D."/>
            <person name="Sanka R."/>
            <person name="DePew J."/>
            <person name="Purushe J."/>
            <person name="Galloway R.L."/>
            <person name="Vinetz J.M."/>
            <person name="Sutton G.G."/>
            <person name="Nierman W.C."/>
            <person name="Fouts D.E."/>
        </authorList>
    </citation>
    <scope>NUCLEOTIDE SEQUENCE [LARGE SCALE GENOMIC DNA]</scope>
    <source>
        <strain evidence="12">CDC</strain>
    </source>
</reference>
<evidence type="ECO:0000256" key="3">
    <source>
        <dbReference type="ARBA" id="ARBA00022722"/>
    </source>
</evidence>
<evidence type="ECO:0000256" key="5">
    <source>
        <dbReference type="ARBA" id="ARBA00022747"/>
    </source>
</evidence>
<evidence type="ECO:0000259" key="11">
    <source>
        <dbReference type="SMART" id="SM00487"/>
    </source>
</evidence>
<protein>
    <recommendedName>
        <fullName evidence="10">Type I restriction enzyme endonuclease subunit</fullName>
        <shortName evidence="10">R protein</shortName>
        <ecNumber evidence="10">3.1.21.3</ecNumber>
    </recommendedName>
</protein>
<keyword evidence="6" id="KW-0255">Endonuclease</keyword>
<keyword evidence="9 10" id="KW-0238">DNA-binding</keyword>
<dbReference type="PANTHER" id="PTHR30195">
    <property type="entry name" value="TYPE I SITE-SPECIFIC DEOXYRIBONUCLEASE PROTEIN SUBUNIT M AND R"/>
    <property type="match status" value="1"/>
</dbReference>
<evidence type="ECO:0000256" key="9">
    <source>
        <dbReference type="ARBA" id="ARBA00023125"/>
    </source>
</evidence>
<keyword evidence="4 10" id="KW-0547">Nucleotide-binding</keyword>
<dbReference type="Pfam" id="PF11867">
    <property type="entry name" value="T1RH-like_C"/>
    <property type="match status" value="1"/>
</dbReference>
<dbReference type="GO" id="GO:0005524">
    <property type="term" value="F:ATP binding"/>
    <property type="evidence" value="ECO:0007669"/>
    <property type="project" value="UniProtKB-KW"/>
</dbReference>
<comment type="catalytic activity">
    <reaction evidence="1 10">
        <text>Endonucleolytic cleavage of DNA to give random double-stranded fragments with terminal 5'-phosphates, ATP is simultaneously hydrolyzed.</text>
        <dbReference type="EC" id="3.1.21.3"/>
    </reaction>
</comment>
<keyword evidence="3" id="KW-0540">Nuclease</keyword>
<evidence type="ECO:0000256" key="10">
    <source>
        <dbReference type="RuleBase" id="RU364115"/>
    </source>
</evidence>